<gene>
    <name evidence="3" type="ORF">NCTC11165_01656</name>
</gene>
<dbReference type="InterPro" id="IPR014001">
    <property type="entry name" value="Helicase_ATP-bd"/>
</dbReference>
<organism evidence="3 4">
    <name type="scientific">Brevundimonas diminuta</name>
    <name type="common">Pseudomonas diminuta</name>
    <dbReference type="NCBI Taxonomy" id="293"/>
    <lineage>
        <taxon>Bacteria</taxon>
        <taxon>Pseudomonadati</taxon>
        <taxon>Pseudomonadota</taxon>
        <taxon>Alphaproteobacteria</taxon>
        <taxon>Caulobacterales</taxon>
        <taxon>Caulobacteraceae</taxon>
        <taxon>Brevundimonas</taxon>
    </lineage>
</organism>
<dbReference type="PROSITE" id="PS51192">
    <property type="entry name" value="HELICASE_ATP_BIND_1"/>
    <property type="match status" value="1"/>
</dbReference>
<dbReference type="Gene3D" id="3.40.50.300">
    <property type="entry name" value="P-loop containing nucleotide triphosphate hydrolases"/>
    <property type="match status" value="2"/>
</dbReference>
<proteinExistence type="predicted"/>
<dbReference type="SUPFAM" id="SSF52540">
    <property type="entry name" value="P-loop containing nucleoside triphosphate hydrolases"/>
    <property type="match status" value="1"/>
</dbReference>
<dbReference type="RefSeq" id="WP_128115648.1">
    <property type="nucleotide sequence ID" value="NZ_UAQM01000011.1"/>
</dbReference>
<evidence type="ECO:0000313" key="4">
    <source>
        <dbReference type="Proteomes" id="UP000250358"/>
    </source>
</evidence>
<feature type="domain" description="Helicase C-terminal" evidence="2">
    <location>
        <begin position="220"/>
        <end position="376"/>
    </location>
</feature>
<evidence type="ECO:0000259" key="2">
    <source>
        <dbReference type="PROSITE" id="PS51194"/>
    </source>
</evidence>
<dbReference type="AlphaFoldDB" id="A0A2X1B093"/>
<dbReference type="InterPro" id="IPR027417">
    <property type="entry name" value="P-loop_NTPase"/>
</dbReference>
<reference evidence="3 4" key="1">
    <citation type="submission" date="2018-06" db="EMBL/GenBank/DDBJ databases">
        <authorList>
            <consortium name="Pathogen Informatics"/>
            <person name="Doyle S."/>
        </authorList>
    </citation>
    <scope>NUCLEOTIDE SEQUENCE [LARGE SCALE GENOMIC DNA]</scope>
    <source>
        <strain evidence="3 4">NCTC11165</strain>
    </source>
</reference>
<dbReference type="GO" id="GO:0005829">
    <property type="term" value="C:cytosol"/>
    <property type="evidence" value="ECO:0007669"/>
    <property type="project" value="TreeGrafter"/>
</dbReference>
<evidence type="ECO:0000313" key="3">
    <source>
        <dbReference type="EMBL" id="SPU44254.1"/>
    </source>
</evidence>
<dbReference type="PANTHER" id="PTHR47396">
    <property type="entry name" value="TYPE I RESTRICTION ENZYME ECOKI R PROTEIN"/>
    <property type="match status" value="1"/>
</dbReference>
<dbReference type="Pfam" id="PF04851">
    <property type="entry name" value="ResIII"/>
    <property type="match status" value="1"/>
</dbReference>
<dbReference type="Proteomes" id="UP000250358">
    <property type="component" value="Unassembled WGS sequence"/>
</dbReference>
<name>A0A2X1B093_BREDI</name>
<feature type="domain" description="Helicase ATP-binding" evidence="1">
    <location>
        <begin position="25"/>
        <end position="171"/>
    </location>
</feature>
<dbReference type="InterPro" id="IPR050742">
    <property type="entry name" value="Helicase_Restrict-Modif_Enz"/>
</dbReference>
<protein>
    <submittedName>
        <fullName evidence="3">Type I restriction enzyme EcoKI subunit R</fullName>
    </submittedName>
</protein>
<dbReference type="PROSITE" id="PS51194">
    <property type="entry name" value="HELICASE_CTER"/>
    <property type="match status" value="1"/>
</dbReference>
<accession>A0A2X1B093</accession>
<dbReference type="GO" id="GO:0005524">
    <property type="term" value="F:ATP binding"/>
    <property type="evidence" value="ECO:0007669"/>
    <property type="project" value="InterPro"/>
</dbReference>
<dbReference type="EMBL" id="UAQM01000011">
    <property type="protein sequence ID" value="SPU44254.1"/>
    <property type="molecule type" value="Genomic_DNA"/>
</dbReference>
<dbReference type="GO" id="GO:0003677">
    <property type="term" value="F:DNA binding"/>
    <property type="evidence" value="ECO:0007669"/>
    <property type="project" value="InterPro"/>
</dbReference>
<evidence type="ECO:0000259" key="1">
    <source>
        <dbReference type="PROSITE" id="PS51192"/>
    </source>
</evidence>
<dbReference type="SMART" id="SM00487">
    <property type="entry name" value="DEXDc"/>
    <property type="match status" value="1"/>
</dbReference>
<dbReference type="InterPro" id="IPR006935">
    <property type="entry name" value="Helicase/UvrB_N"/>
</dbReference>
<dbReference type="GO" id="GO:0016787">
    <property type="term" value="F:hydrolase activity"/>
    <property type="evidence" value="ECO:0007669"/>
    <property type="project" value="InterPro"/>
</dbReference>
<dbReference type="PANTHER" id="PTHR47396:SF1">
    <property type="entry name" value="ATP-DEPENDENT HELICASE IRC3-RELATED"/>
    <property type="match status" value="1"/>
</dbReference>
<dbReference type="InterPro" id="IPR001650">
    <property type="entry name" value="Helicase_C-like"/>
</dbReference>
<dbReference type="Pfam" id="PF00271">
    <property type="entry name" value="Helicase_C"/>
    <property type="match status" value="1"/>
</dbReference>
<sequence>MLNLFESKEIVLRPYQDGAIESLRESIRAHIRRLILCAGTGAGKTICAAHLLKEASRKGSYALFIVDRVALVNQTSEVMDEYGVEHGVIQGINRRWSPREHVQICSAQTLARRGLPREPDLIIVDECHAQYQSTLDLMARYPDAVKIGLTATPFTKGMGNHWDGMVNVIPTRQLIAGGYLVEPKIYIARSPDESELTRNSFGEFSDESAASAGIKIVGDVVKEWEAKTQEHFGGPAKTIVFSPTVEHGRELCAAFAAAGYNFQQISYLDKDDDARAEKIAEFRRPDSIIHGLVSCGVLTKGFDVPDVRIGVSCKPYRKSLSSHMQEIGRVMRSIPGEEKKALWLDHSGNFERFALDMYDVWENGPGELDKAEKRDSVARERDPQVREKVVCPECSGGLSGNTCMSCGWERPARSHIHAVEGELKEFDPTTLGIEARAGLRAECLKSPREVWKAALHYCAQSTRKGEDHARRWAYGSWRGIYPSAKLPFGWYDMAVPAVVDPNAYALIEREVRRYRKKQQPQTRADAFEGASA</sequence>